<evidence type="ECO:0000259" key="9">
    <source>
        <dbReference type="Pfam" id="PF00520"/>
    </source>
</evidence>
<dbReference type="GO" id="GO:0070679">
    <property type="term" value="F:inositol 1,4,5 trisphosphate binding"/>
    <property type="evidence" value="ECO:0007669"/>
    <property type="project" value="TreeGrafter"/>
</dbReference>
<evidence type="ECO:0000256" key="4">
    <source>
        <dbReference type="ARBA" id="ARBA00022989"/>
    </source>
</evidence>
<feature type="transmembrane region" description="Helical" evidence="8">
    <location>
        <begin position="93"/>
        <end position="115"/>
    </location>
</feature>
<keyword evidence="7" id="KW-0407">Ion channel</keyword>
<evidence type="ECO:0000256" key="3">
    <source>
        <dbReference type="ARBA" id="ARBA00022692"/>
    </source>
</evidence>
<dbReference type="Proteomes" id="UP001163046">
    <property type="component" value="Unassembled WGS sequence"/>
</dbReference>
<evidence type="ECO:0000256" key="8">
    <source>
        <dbReference type="SAM" id="Phobius"/>
    </source>
</evidence>
<comment type="subcellular location">
    <subcellularLocation>
        <location evidence="1">Membrane</location>
        <topology evidence="1">Multi-pass membrane protein</topology>
    </subcellularLocation>
</comment>
<reference evidence="10" key="1">
    <citation type="submission" date="2023-01" db="EMBL/GenBank/DDBJ databases">
        <title>Genome assembly of the deep-sea coral Lophelia pertusa.</title>
        <authorList>
            <person name="Herrera S."/>
            <person name="Cordes E."/>
        </authorList>
    </citation>
    <scope>NUCLEOTIDE SEQUENCE</scope>
    <source>
        <strain evidence="10">USNM1676648</strain>
        <tissue evidence="10">Polyp</tissue>
    </source>
</reference>
<evidence type="ECO:0000256" key="5">
    <source>
        <dbReference type="ARBA" id="ARBA00023065"/>
    </source>
</evidence>
<keyword evidence="4 8" id="KW-1133">Transmembrane helix</keyword>
<keyword evidence="3 8" id="KW-0812">Transmembrane</keyword>
<feature type="domain" description="Ion transport" evidence="9">
    <location>
        <begin position="13"/>
        <end position="217"/>
    </location>
</feature>
<keyword evidence="11" id="KW-1185">Reference proteome</keyword>
<gene>
    <name evidence="10" type="ORF">OS493_017390</name>
</gene>
<evidence type="ECO:0000256" key="7">
    <source>
        <dbReference type="ARBA" id="ARBA00023303"/>
    </source>
</evidence>
<dbReference type="GO" id="GO:0005886">
    <property type="term" value="C:plasma membrane"/>
    <property type="evidence" value="ECO:0007669"/>
    <property type="project" value="TreeGrafter"/>
</dbReference>
<dbReference type="OrthoDB" id="5962494at2759"/>
<organism evidence="10 11">
    <name type="scientific">Desmophyllum pertusum</name>
    <dbReference type="NCBI Taxonomy" id="174260"/>
    <lineage>
        <taxon>Eukaryota</taxon>
        <taxon>Metazoa</taxon>
        <taxon>Cnidaria</taxon>
        <taxon>Anthozoa</taxon>
        <taxon>Hexacorallia</taxon>
        <taxon>Scleractinia</taxon>
        <taxon>Caryophylliina</taxon>
        <taxon>Caryophylliidae</taxon>
        <taxon>Desmophyllum</taxon>
    </lineage>
</organism>
<dbReference type="PRINTS" id="PR01097">
    <property type="entry name" value="TRNSRECEPTRP"/>
</dbReference>
<dbReference type="PANTHER" id="PTHR10117">
    <property type="entry name" value="TRANSIENT RECEPTOR POTENTIAL CHANNEL"/>
    <property type="match status" value="1"/>
</dbReference>
<keyword evidence="5" id="KW-0406">Ion transport</keyword>
<dbReference type="EMBL" id="MU825405">
    <property type="protein sequence ID" value="KAJ7391693.1"/>
    <property type="molecule type" value="Genomic_DNA"/>
</dbReference>
<feature type="transmembrane region" description="Helical" evidence="8">
    <location>
        <begin position="20"/>
        <end position="42"/>
    </location>
</feature>
<dbReference type="Gene3D" id="1.10.287.70">
    <property type="match status" value="1"/>
</dbReference>
<dbReference type="GO" id="GO:0051480">
    <property type="term" value="P:regulation of cytosolic calcium ion concentration"/>
    <property type="evidence" value="ECO:0007669"/>
    <property type="project" value="TreeGrafter"/>
</dbReference>
<keyword evidence="2" id="KW-0813">Transport</keyword>
<dbReference type="Pfam" id="PF00520">
    <property type="entry name" value="Ion_trans"/>
    <property type="match status" value="1"/>
</dbReference>
<feature type="transmembrane region" description="Helical" evidence="8">
    <location>
        <begin position="182"/>
        <end position="206"/>
    </location>
</feature>
<name>A0A9X0DAK9_9CNID</name>
<evidence type="ECO:0000256" key="1">
    <source>
        <dbReference type="ARBA" id="ARBA00004141"/>
    </source>
</evidence>
<comment type="caution">
    <text evidence="10">The sequence shown here is derived from an EMBL/GenBank/DDBJ whole genome shotgun (WGS) entry which is preliminary data.</text>
</comment>
<dbReference type="InterPro" id="IPR005821">
    <property type="entry name" value="Ion_trans_dom"/>
</dbReference>
<sequence length="305" mass="34787">MILSEYQQYQGSQSKYFKDMWNYLDVLTLVIYIVIVTLRIVTVAQGGEAYHNSLLVFINHLYGVNTMFLVMRFSSVLSLNAVVGPLQLALFRMFVDLLIILLQFAFVIVAFSLAITKVYTAEMSYLTPIHNHTGDARRYHHPYCKEGVFKCLSKTSTILIWSVFGLADKKDMNSETSSSSNVALFLYVVFLVLSVIMLINMLVALLTNTYDNVTTNAEVEWKFSRAVVENQYRNLHTIVVPFNLLSVPVALCYFKLEGNPREEEAKNVGNSTKIFTVIACFRFSLNAISRNMVDHFLCQLKKRST</sequence>
<evidence type="ECO:0000256" key="6">
    <source>
        <dbReference type="ARBA" id="ARBA00023136"/>
    </source>
</evidence>
<evidence type="ECO:0000256" key="2">
    <source>
        <dbReference type="ARBA" id="ARBA00022448"/>
    </source>
</evidence>
<dbReference type="GO" id="GO:0034703">
    <property type="term" value="C:cation channel complex"/>
    <property type="evidence" value="ECO:0007669"/>
    <property type="project" value="TreeGrafter"/>
</dbReference>
<dbReference type="AlphaFoldDB" id="A0A9X0DAK9"/>
<evidence type="ECO:0000313" key="11">
    <source>
        <dbReference type="Proteomes" id="UP001163046"/>
    </source>
</evidence>
<keyword evidence="6 8" id="KW-0472">Membrane</keyword>
<proteinExistence type="predicted"/>
<protein>
    <recommendedName>
        <fullName evidence="9">Ion transport domain-containing protein</fullName>
    </recommendedName>
</protein>
<evidence type="ECO:0000313" key="10">
    <source>
        <dbReference type="EMBL" id="KAJ7391693.1"/>
    </source>
</evidence>
<dbReference type="PANTHER" id="PTHR10117:SF54">
    <property type="entry name" value="TRANSIENT RECEPTOR POTENTIAL-GAMMA PROTEIN"/>
    <property type="match status" value="1"/>
</dbReference>
<dbReference type="InterPro" id="IPR002153">
    <property type="entry name" value="TRPC_channel"/>
</dbReference>
<dbReference type="GO" id="GO:0015279">
    <property type="term" value="F:store-operated calcium channel activity"/>
    <property type="evidence" value="ECO:0007669"/>
    <property type="project" value="TreeGrafter"/>
</dbReference>
<accession>A0A9X0DAK9</accession>